<dbReference type="InterPro" id="IPR029035">
    <property type="entry name" value="DHS-like_NAD/FAD-binding_dom"/>
</dbReference>
<accession>A0A1I5XR50</accession>
<dbReference type="SUPFAM" id="SSF52467">
    <property type="entry name" value="DHS-like NAD/FAD-binding domain"/>
    <property type="match status" value="1"/>
</dbReference>
<gene>
    <name evidence="1" type="ORF">SAMN04488506_1569</name>
</gene>
<evidence type="ECO:0000313" key="1">
    <source>
        <dbReference type="EMBL" id="SFQ34423.1"/>
    </source>
</evidence>
<protein>
    <submittedName>
        <fullName evidence="1">SIR2-like domain-containing protein</fullName>
    </submittedName>
</protein>
<dbReference type="AlphaFoldDB" id="A0A1I5XR50"/>
<dbReference type="OrthoDB" id="78172at2"/>
<dbReference type="Pfam" id="PF13289">
    <property type="entry name" value="SIR2_2"/>
    <property type="match status" value="1"/>
</dbReference>
<proteinExistence type="predicted"/>
<organism evidence="1 2">
    <name type="scientific">Desemzia incerta</name>
    <dbReference type="NCBI Taxonomy" id="82801"/>
    <lineage>
        <taxon>Bacteria</taxon>
        <taxon>Bacillati</taxon>
        <taxon>Bacillota</taxon>
        <taxon>Bacilli</taxon>
        <taxon>Lactobacillales</taxon>
        <taxon>Carnobacteriaceae</taxon>
        <taxon>Desemzia</taxon>
    </lineage>
</organism>
<reference evidence="1 2" key="1">
    <citation type="submission" date="2016-10" db="EMBL/GenBank/DDBJ databases">
        <authorList>
            <person name="de Groot N.N."/>
        </authorList>
    </citation>
    <scope>NUCLEOTIDE SEQUENCE [LARGE SCALE GENOMIC DNA]</scope>
    <source>
        <strain evidence="1 2">DSM 20581</strain>
    </source>
</reference>
<sequence>MNLDQALEYVLKGEALLFLGAGFSKGAINSNHEQVKDAKELSQKLFEEMGMPYDPEKSLNVISEYFQKKEGRARLLELLRDEYSIKEVTETHKTIMKYNWKRIYTTNYDDAAEQASIENGIYRIPVTLSNKLDQTKDRREIVIHLNGFIEDMVEDTLNKEVKLTKVSYALESLEENQWVTVLKKDIEEAEVIIFIGYSLTYDIDLQRIIIKNSDNRDKIYFINGEVDEIDRVVIEQYGHIEPLYSEDLAQLLVKKEREMKSSG</sequence>
<evidence type="ECO:0000313" key="2">
    <source>
        <dbReference type="Proteomes" id="UP000199136"/>
    </source>
</evidence>
<dbReference type="RefSeq" id="WP_092480603.1">
    <property type="nucleotide sequence ID" value="NZ_FOXW01000005.1"/>
</dbReference>
<dbReference type="STRING" id="82801.SAMN04488506_1569"/>
<dbReference type="Gene3D" id="3.40.50.1220">
    <property type="entry name" value="TPP-binding domain"/>
    <property type="match status" value="1"/>
</dbReference>
<name>A0A1I5XR50_9LACT</name>
<dbReference type="EMBL" id="FOXW01000005">
    <property type="protein sequence ID" value="SFQ34423.1"/>
    <property type="molecule type" value="Genomic_DNA"/>
</dbReference>
<dbReference type="Proteomes" id="UP000199136">
    <property type="component" value="Unassembled WGS sequence"/>
</dbReference>
<keyword evidence="2" id="KW-1185">Reference proteome</keyword>